<dbReference type="Pfam" id="PF11773">
    <property type="entry name" value="ComGE"/>
    <property type="match status" value="1"/>
</dbReference>
<keyword evidence="1" id="KW-0472">Membrane</keyword>
<dbReference type="KEGG" id="sage:EN72_01140"/>
<sequence>MVIIVRKKIRAYILLESLVGLAILVTITRLVISEINRQQSHIARRQHEQEVLILARMAVQTDQKILEANGVNIRIEESKNKIVLFEDNKEILHVSKVKG</sequence>
<dbReference type="InterPro" id="IPR053468">
    <property type="entry name" value="ComGE-like"/>
</dbReference>
<dbReference type="RefSeq" id="WP_000234804.1">
    <property type="nucleotide sequence ID" value="NZ_BCNJ01000010.1"/>
</dbReference>
<proteinExistence type="predicted"/>
<dbReference type="Proteomes" id="UP000093122">
    <property type="component" value="Unassembled WGS sequence"/>
</dbReference>
<evidence type="ECO:0000313" key="2">
    <source>
        <dbReference type="EMBL" id="OCM72779.1"/>
    </source>
</evidence>
<protein>
    <submittedName>
        <fullName evidence="2">Type II secretory pathway, pseudopilin PulG</fullName>
    </submittedName>
</protein>
<dbReference type="NCBIfam" id="NF041013">
    <property type="entry name" value="T4P_ComGE"/>
    <property type="match status" value="1"/>
</dbReference>
<organism evidence="2 3">
    <name type="scientific">Streptococcus agalactiae</name>
    <dbReference type="NCBI Taxonomy" id="1311"/>
    <lineage>
        <taxon>Bacteria</taxon>
        <taxon>Bacillati</taxon>
        <taxon>Bacillota</taxon>
        <taxon>Bacilli</taxon>
        <taxon>Lactobacillales</taxon>
        <taxon>Streptococcaceae</taxon>
        <taxon>Streptococcus</taxon>
    </lineage>
</organism>
<dbReference type="EMBL" id="MAWT01000001">
    <property type="protein sequence ID" value="OCM72779.1"/>
    <property type="molecule type" value="Genomic_DNA"/>
</dbReference>
<name>A0A0E1EEV5_STRAG</name>
<feature type="transmembrane region" description="Helical" evidence="1">
    <location>
        <begin position="12"/>
        <end position="32"/>
    </location>
</feature>
<reference evidence="2 3" key="1">
    <citation type="journal article" date="2016" name="Sci. Rep.">
        <title>Serotype IV Streptococcus agalactiae ST-452 has arisen from large genomic recombination events between CC23 and the hypervirulent CC17 lineages.</title>
        <authorList>
            <person name="Campisi E."/>
            <person name="Rinaudo C.D."/>
            <person name="Donati C."/>
            <person name="Barucco M."/>
            <person name="Torricelli G."/>
            <person name="Edwards M.S."/>
            <person name="Baker C.J."/>
            <person name="Margarit I."/>
            <person name="Rosini R."/>
        </authorList>
    </citation>
    <scope>NUCLEOTIDE SEQUENCE [LARGE SCALE GENOMIC DNA]</scope>
    <source>
        <strain evidence="2 3">CZ-PW-140</strain>
    </source>
</reference>
<evidence type="ECO:0000256" key="1">
    <source>
        <dbReference type="SAM" id="Phobius"/>
    </source>
</evidence>
<keyword evidence="1" id="KW-0812">Transmembrane</keyword>
<comment type="caution">
    <text evidence="2">The sequence shown here is derived from an EMBL/GenBank/DDBJ whole genome shotgun (WGS) entry which is preliminary data.</text>
</comment>
<keyword evidence="1" id="KW-1133">Transmembrane helix</keyword>
<dbReference type="AlphaFoldDB" id="A0A0E1EEV5"/>
<accession>A0A0E1EEV5</accession>
<gene>
    <name evidence="2" type="ORF">AX245_02055</name>
</gene>
<dbReference type="InterPro" id="IPR021749">
    <property type="entry name" value="ComGE"/>
</dbReference>
<evidence type="ECO:0000313" key="3">
    <source>
        <dbReference type="Proteomes" id="UP000093122"/>
    </source>
</evidence>